<dbReference type="PANTHER" id="PTHR22093:SF0">
    <property type="entry name" value="LEUKOCYTE RECEPTOR CLUSTER MEMBER 1"/>
    <property type="match status" value="1"/>
</dbReference>
<feature type="compositionally biased region" description="Polar residues" evidence="1">
    <location>
        <begin position="236"/>
        <end position="253"/>
    </location>
</feature>
<evidence type="ECO:0000313" key="4">
    <source>
        <dbReference type="Proteomes" id="UP001159427"/>
    </source>
</evidence>
<evidence type="ECO:0000259" key="2">
    <source>
        <dbReference type="SMART" id="SM01083"/>
    </source>
</evidence>
<dbReference type="Proteomes" id="UP001159427">
    <property type="component" value="Unassembled WGS sequence"/>
</dbReference>
<dbReference type="EMBL" id="CALNXI010001053">
    <property type="protein sequence ID" value="CAH3153271.1"/>
    <property type="molecule type" value="Genomic_DNA"/>
</dbReference>
<feature type="compositionally biased region" description="Basic and acidic residues" evidence="1">
    <location>
        <begin position="137"/>
        <end position="182"/>
    </location>
</feature>
<name>A0ABN8PZ11_9CNID</name>
<organism evidence="3 4">
    <name type="scientific">Porites evermanni</name>
    <dbReference type="NCBI Taxonomy" id="104178"/>
    <lineage>
        <taxon>Eukaryota</taxon>
        <taxon>Metazoa</taxon>
        <taxon>Cnidaria</taxon>
        <taxon>Anthozoa</taxon>
        <taxon>Hexacorallia</taxon>
        <taxon>Scleractinia</taxon>
        <taxon>Fungiina</taxon>
        <taxon>Poritidae</taxon>
        <taxon>Porites</taxon>
    </lineage>
</organism>
<dbReference type="InterPro" id="IPR019339">
    <property type="entry name" value="CIR_N_dom"/>
</dbReference>
<feature type="compositionally biased region" description="Basic and acidic residues" evidence="1">
    <location>
        <begin position="203"/>
        <end position="235"/>
    </location>
</feature>
<evidence type="ECO:0000256" key="1">
    <source>
        <dbReference type="SAM" id="MobiDB-lite"/>
    </source>
</evidence>
<dbReference type="SMART" id="SM01083">
    <property type="entry name" value="Cir_N"/>
    <property type="match status" value="1"/>
</dbReference>
<feature type="region of interest" description="Disordered" evidence="1">
    <location>
        <begin position="88"/>
        <end position="269"/>
    </location>
</feature>
<protein>
    <recommendedName>
        <fullName evidence="2">CBF1-interacting co-repressor CIR N-terminal domain-containing protein</fullName>
    </recommendedName>
</protein>
<feature type="domain" description="CBF1-interacting co-repressor CIR N-terminal" evidence="2">
    <location>
        <begin position="8"/>
        <end position="44"/>
    </location>
</feature>
<gene>
    <name evidence="3" type="ORF">PEVE_00001062</name>
</gene>
<evidence type="ECO:0000313" key="3">
    <source>
        <dbReference type="EMBL" id="CAH3153271.1"/>
    </source>
</evidence>
<accession>A0ABN8PZ11</accession>
<comment type="caution">
    <text evidence="3">The sequence shown here is derived from an EMBL/GenBank/DDBJ whole genome shotgun (WGS) entry which is preliminary data.</text>
</comment>
<dbReference type="PANTHER" id="PTHR22093">
    <property type="entry name" value="LEUKOCYTE RECEPTOR CLUSTER LRC MEMBER 1"/>
    <property type="match status" value="1"/>
</dbReference>
<sequence>MNILPKKSWHVRNKGNVERVRRDEENARKEEIERERRVALAEQEARTALLRSRAAKKQIKDVKSPDTTALVLDADDKPKHINFFADIEEGLRHGSNPEYEAEKKAEQEKREKAIGLLTYLGQSERDSQNQKPWYVKSHQDRKDPDGASESSREKDRKRIMDPLNDVKKYLEVKKSHKRDKDSKHKRSKRTEIEQDSKRKHKKSIEEMRKERLEREKEERERERKLLASVRGDKITTTETASYNAPSRYNSQYNPEFVRRPRNDLRYRPY</sequence>
<reference evidence="3 4" key="1">
    <citation type="submission" date="2022-05" db="EMBL/GenBank/DDBJ databases">
        <authorList>
            <consortium name="Genoscope - CEA"/>
            <person name="William W."/>
        </authorList>
    </citation>
    <scope>NUCLEOTIDE SEQUENCE [LARGE SCALE GENOMIC DNA]</scope>
</reference>
<keyword evidence="4" id="KW-1185">Reference proteome</keyword>
<proteinExistence type="predicted"/>
<dbReference type="InterPro" id="IPR039875">
    <property type="entry name" value="LENG1-like"/>
</dbReference>
<feature type="compositionally biased region" description="Basic and acidic residues" evidence="1">
    <location>
        <begin position="100"/>
        <end position="113"/>
    </location>
</feature>
<feature type="compositionally biased region" description="Basic and acidic residues" evidence="1">
    <location>
        <begin position="256"/>
        <end position="269"/>
    </location>
</feature>